<keyword evidence="5" id="KW-0456">Lyase</keyword>
<dbReference type="Proteomes" id="UP001225134">
    <property type="component" value="Unassembled WGS sequence"/>
</dbReference>
<dbReference type="PANTHER" id="PTHR30518:SF2">
    <property type="entry name" value="ENDOLYTIC MUREIN TRANSGLYCOSYLASE"/>
    <property type="match status" value="1"/>
</dbReference>
<sequence>MLNAMKNYNFYYKSSDNFEGYLLPQTYYITKGATPKEILDKILGLFLKKYPSSKYKKDEMNKYIILASIIEKEAKQDEDRAKIAAVFLNRINRDMPLQSDATLKYDLKRDVLKEDLKTNKSPYNTYIHKGLTPTAICNPGEKSIEASMKPEKNFDKLYFFMYKDKTYYSSTHEEHLEKRKESGHIK</sequence>
<keyword evidence="2" id="KW-0812">Transmembrane</keyword>
<evidence type="ECO:0000256" key="2">
    <source>
        <dbReference type="ARBA" id="ARBA00022692"/>
    </source>
</evidence>
<keyword evidence="3" id="KW-1133">Transmembrane helix</keyword>
<keyword evidence="1" id="KW-1003">Cell membrane</keyword>
<evidence type="ECO:0000313" key="8">
    <source>
        <dbReference type="Proteomes" id="UP001225134"/>
    </source>
</evidence>
<accession>A0ABT7HL49</accession>
<dbReference type="PANTHER" id="PTHR30518">
    <property type="entry name" value="ENDOLYTIC MUREIN TRANSGLYCOSYLASE"/>
    <property type="match status" value="1"/>
</dbReference>
<dbReference type="Pfam" id="PF02618">
    <property type="entry name" value="YceG"/>
    <property type="match status" value="1"/>
</dbReference>
<evidence type="ECO:0000256" key="3">
    <source>
        <dbReference type="ARBA" id="ARBA00022989"/>
    </source>
</evidence>
<reference evidence="7 8" key="1">
    <citation type="submission" date="2023-06" db="EMBL/GenBank/DDBJ databases">
        <title>Antibody response to the Sneathia vaginalis cytopathogenic toxin A during pregnancy.</title>
        <authorList>
            <person name="Mccoy Z.T."/>
            <person name="Serrano M.G."/>
            <person name="Spaine K."/>
            <person name="Edwards D.J."/>
            <person name="Buck G.A."/>
            <person name="Jefferson K."/>
        </authorList>
    </citation>
    <scope>NUCLEOTIDE SEQUENCE [LARGE SCALE GENOMIC DNA]</scope>
    <source>
        <strain evidence="7 8">CCUG 42621</strain>
    </source>
</reference>
<evidence type="ECO:0000256" key="4">
    <source>
        <dbReference type="ARBA" id="ARBA00023136"/>
    </source>
</evidence>
<dbReference type="InterPro" id="IPR003770">
    <property type="entry name" value="MLTG-like"/>
</dbReference>
<evidence type="ECO:0000313" key="7">
    <source>
        <dbReference type="EMBL" id="MDK9580690.1"/>
    </source>
</evidence>
<protein>
    <submittedName>
        <fullName evidence="7">Endolytic transglycosylase MltG</fullName>
    </submittedName>
</protein>
<organism evidence="7 8">
    <name type="scientific">Sneathia sanguinegens</name>
    <dbReference type="NCBI Taxonomy" id="40543"/>
    <lineage>
        <taxon>Bacteria</taxon>
        <taxon>Fusobacteriati</taxon>
        <taxon>Fusobacteriota</taxon>
        <taxon>Fusobacteriia</taxon>
        <taxon>Fusobacteriales</taxon>
        <taxon>Leptotrichiaceae</taxon>
        <taxon>Sneathia</taxon>
    </lineage>
</organism>
<keyword evidence="6" id="KW-0961">Cell wall biogenesis/degradation</keyword>
<evidence type="ECO:0000256" key="1">
    <source>
        <dbReference type="ARBA" id="ARBA00022475"/>
    </source>
</evidence>
<evidence type="ECO:0000256" key="6">
    <source>
        <dbReference type="ARBA" id="ARBA00023316"/>
    </source>
</evidence>
<evidence type="ECO:0000256" key="5">
    <source>
        <dbReference type="ARBA" id="ARBA00023239"/>
    </source>
</evidence>
<gene>
    <name evidence="7" type="primary">mltG</name>
    <name evidence="7" type="ORF">QQA45_04075</name>
</gene>
<dbReference type="NCBIfam" id="TIGR00247">
    <property type="entry name" value="endolytic transglycosylase MltG"/>
    <property type="match status" value="1"/>
</dbReference>
<dbReference type="EMBL" id="JASSPP010000005">
    <property type="protein sequence ID" value="MDK9580690.1"/>
    <property type="molecule type" value="Genomic_DNA"/>
</dbReference>
<proteinExistence type="predicted"/>
<keyword evidence="8" id="KW-1185">Reference proteome</keyword>
<comment type="caution">
    <text evidence="7">The sequence shown here is derived from an EMBL/GenBank/DDBJ whole genome shotgun (WGS) entry which is preliminary data.</text>
</comment>
<keyword evidence="4" id="KW-0472">Membrane</keyword>
<name>A0ABT7HL49_9FUSO</name>